<sequence length="489" mass="53064">MSGLLPVAVYALKVPAGGLLIPAVPDAAATFRVSMAAIDPDETPEFEDGQTRPRATLKLVRPPADMDIDESDDDYEEDSEEDSDDEEINGGPSDKEKARKLKEAAALKELEDEDEDDDSEGDDENFDLKAAISKLVKGKAPATDDDEDDESDEGLELDEMVVCTLDPERHCQQPLDITVAEGERVFFKVTGTHTVYLTGNYVIPAEEGPSEYDEDEDDEDDEDDYDLSPDEDELVDMGDLLDDEEEDELDGLAHPRVTEIESDEEEAPKLVESKGKNKRTADSDEEMALDDMMAKDGKAKGADNGEPAPSKKQQKKLKKNNGEAAAVEQKKEAKVAKEGKEGKEGKEAKEAKKVQFAKNLEQGPTPSGQKPGETTTGTLGVKEVKGVKIDDKKLGKGPAAKAGNTVAMRYIGKLEDGKVFDANKKGKPFTFKLGKGEVIKGWDIGIAGMAVGGERRITIPPHLAYGKKALPGIPANSKLIFDVKLLEIK</sequence>
<evidence type="ECO:0000256" key="1">
    <source>
        <dbReference type="ARBA" id="ARBA00000971"/>
    </source>
</evidence>
<evidence type="ECO:0000256" key="8">
    <source>
        <dbReference type="PROSITE-ProRule" id="PRU00277"/>
    </source>
</evidence>
<evidence type="ECO:0000256" key="9">
    <source>
        <dbReference type="SAM" id="MobiDB-lite"/>
    </source>
</evidence>
<comment type="caution">
    <text evidence="10">The sequence shown here is derived from an EMBL/GenBank/DDBJ whole genome shotgun (WGS) entry which is preliminary data.</text>
</comment>
<evidence type="ECO:0000256" key="2">
    <source>
        <dbReference type="ARBA" id="ARBA00002221"/>
    </source>
</evidence>
<organism evidence="10 11">
    <name type="scientific">Aspergillus fumigatus</name>
    <name type="common">Neosartorya fumigata</name>
    <dbReference type="NCBI Taxonomy" id="746128"/>
    <lineage>
        <taxon>Eukaryota</taxon>
        <taxon>Fungi</taxon>
        <taxon>Dikarya</taxon>
        <taxon>Ascomycota</taxon>
        <taxon>Pezizomycotina</taxon>
        <taxon>Eurotiomycetes</taxon>
        <taxon>Eurotiomycetidae</taxon>
        <taxon>Eurotiales</taxon>
        <taxon>Aspergillaceae</taxon>
        <taxon>Aspergillus</taxon>
        <taxon>Aspergillus subgen. Fumigati</taxon>
    </lineage>
</organism>
<dbReference type="PANTHER" id="PTHR43811:SF19">
    <property type="entry name" value="39 KDA FK506-BINDING NUCLEAR PROTEIN"/>
    <property type="match status" value="1"/>
</dbReference>
<feature type="region of interest" description="Disordered" evidence="9">
    <location>
        <begin position="199"/>
        <end position="378"/>
    </location>
</feature>
<feature type="compositionally biased region" description="Basic and acidic residues" evidence="9">
    <location>
        <begin position="93"/>
        <end position="109"/>
    </location>
</feature>
<dbReference type="SUPFAM" id="SSF54534">
    <property type="entry name" value="FKBP-like"/>
    <property type="match status" value="1"/>
</dbReference>
<dbReference type="InterPro" id="IPR023566">
    <property type="entry name" value="PPIase_Fpr3/Fpr4-like"/>
</dbReference>
<evidence type="ECO:0000313" key="11">
    <source>
        <dbReference type="Proteomes" id="UP000813423"/>
    </source>
</evidence>
<comment type="catalytic activity">
    <reaction evidence="1 7 8">
        <text>[protein]-peptidylproline (omega=180) = [protein]-peptidylproline (omega=0)</text>
        <dbReference type="Rhea" id="RHEA:16237"/>
        <dbReference type="Rhea" id="RHEA-COMP:10747"/>
        <dbReference type="Rhea" id="RHEA-COMP:10748"/>
        <dbReference type="ChEBI" id="CHEBI:83833"/>
        <dbReference type="ChEBI" id="CHEBI:83834"/>
        <dbReference type="EC" id="5.2.1.8"/>
    </reaction>
</comment>
<dbReference type="EC" id="5.2.1.8" evidence="7"/>
<dbReference type="Pfam" id="PF00254">
    <property type="entry name" value="FKBP_C"/>
    <property type="match status" value="1"/>
</dbReference>
<dbReference type="AlphaFoldDB" id="A0A229WEF2"/>
<protein>
    <recommendedName>
        <fullName evidence="7">FK506-binding protein</fullName>
        <ecNumber evidence="7">5.2.1.8</ecNumber>
    </recommendedName>
</protein>
<dbReference type="Gene3D" id="3.10.50.40">
    <property type="match status" value="1"/>
</dbReference>
<proteinExistence type="inferred from homology"/>
<dbReference type="Pfam" id="PF17800">
    <property type="entry name" value="NPL"/>
    <property type="match status" value="1"/>
</dbReference>
<dbReference type="GO" id="GO:0000785">
    <property type="term" value="C:chromatin"/>
    <property type="evidence" value="ECO:0007669"/>
    <property type="project" value="TreeGrafter"/>
</dbReference>
<feature type="compositionally biased region" description="Acidic residues" evidence="9">
    <location>
        <begin position="208"/>
        <end position="250"/>
    </location>
</feature>
<dbReference type="PANTHER" id="PTHR43811">
    <property type="entry name" value="FKBP-TYPE PEPTIDYL-PROLYL CIS-TRANS ISOMERASE FKPA"/>
    <property type="match status" value="1"/>
</dbReference>
<dbReference type="GO" id="GO:0005730">
    <property type="term" value="C:nucleolus"/>
    <property type="evidence" value="ECO:0007669"/>
    <property type="project" value="TreeGrafter"/>
</dbReference>
<comment type="similarity">
    <text evidence="3">Belongs to the FKBP-type PPIase family. FKBP3/4 subfamily.</text>
</comment>
<dbReference type="EMBL" id="JAIBSC010000056">
    <property type="protein sequence ID" value="KAH1902885.1"/>
    <property type="molecule type" value="Genomic_DNA"/>
</dbReference>
<dbReference type="GO" id="GO:0003755">
    <property type="term" value="F:peptidyl-prolyl cis-trans isomerase activity"/>
    <property type="evidence" value="ECO:0007669"/>
    <property type="project" value="UniProtKB-KW"/>
</dbReference>
<feature type="region of interest" description="Disordered" evidence="9">
    <location>
        <begin position="40"/>
        <end position="157"/>
    </location>
</feature>
<dbReference type="InterPro" id="IPR041232">
    <property type="entry name" value="NPL"/>
</dbReference>
<evidence type="ECO:0000256" key="4">
    <source>
        <dbReference type="ARBA" id="ARBA00011865"/>
    </source>
</evidence>
<dbReference type="InterPro" id="IPR046357">
    <property type="entry name" value="PPIase_dom_sf"/>
</dbReference>
<evidence type="ECO:0000256" key="7">
    <source>
        <dbReference type="PIRNR" id="PIRNR001473"/>
    </source>
</evidence>
<evidence type="ECO:0000256" key="3">
    <source>
        <dbReference type="ARBA" id="ARBA00007838"/>
    </source>
</evidence>
<feature type="compositionally biased region" description="Basic and acidic residues" evidence="9">
    <location>
        <begin position="328"/>
        <end position="353"/>
    </location>
</feature>
<keyword evidence="5 7" id="KW-0697">Rotamase</keyword>
<dbReference type="FunFam" id="3.10.50.40:FF:000006">
    <property type="entry name" value="Peptidyl-prolyl cis-trans isomerase"/>
    <property type="match status" value="1"/>
</dbReference>
<feature type="compositionally biased region" description="Acidic residues" evidence="9">
    <location>
        <begin position="66"/>
        <end position="88"/>
    </location>
</feature>
<name>A0A229WEF2_ASPFM</name>
<evidence type="ECO:0000256" key="5">
    <source>
        <dbReference type="ARBA" id="ARBA00023110"/>
    </source>
</evidence>
<evidence type="ECO:0000313" key="10">
    <source>
        <dbReference type="EMBL" id="KAH1902885.1"/>
    </source>
</evidence>
<dbReference type="Proteomes" id="UP000813423">
    <property type="component" value="Unassembled WGS sequence"/>
</dbReference>
<dbReference type="InterPro" id="IPR001179">
    <property type="entry name" value="PPIase_FKBP_dom"/>
</dbReference>
<dbReference type="PROSITE" id="PS50059">
    <property type="entry name" value="FKBP_PPIASE"/>
    <property type="match status" value="1"/>
</dbReference>
<accession>A0A229WEF2</accession>
<dbReference type="Gene3D" id="2.60.120.340">
    <property type="entry name" value="Nucleoplasmin core domain"/>
    <property type="match status" value="1"/>
</dbReference>
<feature type="compositionally biased region" description="Acidic residues" evidence="9">
    <location>
        <begin position="143"/>
        <end position="157"/>
    </location>
</feature>
<feature type="compositionally biased region" description="Basic and acidic residues" evidence="9">
    <location>
        <begin position="292"/>
        <end position="303"/>
    </location>
</feature>
<dbReference type="PIRSF" id="PIRSF001473">
    <property type="entry name" value="FK506-bp_FPR3"/>
    <property type="match status" value="1"/>
</dbReference>
<feature type="compositionally biased region" description="Polar residues" evidence="9">
    <location>
        <begin position="362"/>
        <end position="378"/>
    </location>
</feature>
<evidence type="ECO:0000256" key="6">
    <source>
        <dbReference type="ARBA" id="ARBA00023235"/>
    </source>
</evidence>
<feature type="compositionally biased region" description="Basic and acidic residues" evidence="9">
    <location>
        <begin position="267"/>
        <end position="282"/>
    </location>
</feature>
<keyword evidence="6 7" id="KW-0413">Isomerase</keyword>
<feature type="compositionally biased region" description="Acidic residues" evidence="9">
    <location>
        <begin position="110"/>
        <end position="125"/>
    </location>
</feature>
<comment type="subunit">
    <text evidence="4">Binds to histones H3 and H4.</text>
</comment>
<gene>
    <name evidence="10" type="primary">FPR4</name>
    <name evidence="10" type="ORF">KXV57_007220</name>
</gene>
<comment type="function">
    <text evidence="2">PPIase that acts as a histone chaperone. Histone proline isomerase that increases the rate of cis-trans isomerization at prolines on the histone H3 N-terminal tail. Proline isomerization influences H3 methylation thereby regulating gene expression.</text>
</comment>
<reference evidence="10" key="1">
    <citation type="submission" date="2021-08" db="EMBL/GenBank/DDBJ databases">
        <title>Global Aspergillus fumigatus from environmental and clinical sources.</title>
        <authorList>
            <person name="Barber A."/>
            <person name="Sae-Ong T."/>
        </authorList>
    </citation>
    <scope>NUCLEOTIDE SEQUENCE</scope>
    <source>
        <strain evidence="10">NRZ-2016-071</strain>
    </source>
</reference>